<proteinExistence type="predicted"/>
<dbReference type="CDD" id="cd02976">
    <property type="entry name" value="NrdH"/>
    <property type="match status" value="1"/>
</dbReference>
<reference evidence="2 3" key="1">
    <citation type="submission" date="2020-08" db="EMBL/GenBank/DDBJ databases">
        <title>Sequencing the genomes of 1000 actinobacteria strains.</title>
        <authorList>
            <person name="Klenk H.-P."/>
        </authorList>
    </citation>
    <scope>NUCLEOTIDE SEQUENCE [LARGE SCALE GENOMIC DNA]</scope>
    <source>
        <strain evidence="2 3">DSM 19079</strain>
    </source>
</reference>
<evidence type="ECO:0000313" key="3">
    <source>
        <dbReference type="Proteomes" id="UP000560081"/>
    </source>
</evidence>
<dbReference type="Pfam" id="PF00462">
    <property type="entry name" value="Glutaredoxin"/>
    <property type="match status" value="1"/>
</dbReference>
<dbReference type="AlphaFoldDB" id="A0A7W7PCU2"/>
<dbReference type="PROSITE" id="PS51354">
    <property type="entry name" value="GLUTAREDOXIN_2"/>
    <property type="match status" value="1"/>
</dbReference>
<dbReference type="EMBL" id="JACHMC010000002">
    <property type="protein sequence ID" value="MBB4883970.1"/>
    <property type="molecule type" value="Genomic_DNA"/>
</dbReference>
<organism evidence="2 3">
    <name type="scientific">Micrococcus flavus</name>
    <dbReference type="NCBI Taxonomy" id="384602"/>
    <lineage>
        <taxon>Bacteria</taxon>
        <taxon>Bacillati</taxon>
        <taxon>Actinomycetota</taxon>
        <taxon>Actinomycetes</taxon>
        <taxon>Micrococcales</taxon>
        <taxon>Micrococcaceae</taxon>
        <taxon>Micrococcus</taxon>
    </lineage>
</organism>
<protein>
    <submittedName>
        <fullName evidence="2">Glutaredoxin-like protein NrdH</fullName>
    </submittedName>
</protein>
<dbReference type="Gene3D" id="3.40.30.10">
    <property type="entry name" value="Glutaredoxin"/>
    <property type="match status" value="1"/>
</dbReference>
<feature type="domain" description="Glutaredoxin" evidence="1">
    <location>
        <begin position="101"/>
        <end position="141"/>
    </location>
</feature>
<dbReference type="InterPro" id="IPR036249">
    <property type="entry name" value="Thioredoxin-like_sf"/>
</dbReference>
<name>A0A7W7PCU2_9MICC</name>
<evidence type="ECO:0000313" key="2">
    <source>
        <dbReference type="EMBL" id="MBB4883970.1"/>
    </source>
</evidence>
<accession>A0A7W7PCU2</accession>
<dbReference type="SUPFAM" id="SSF52833">
    <property type="entry name" value="Thioredoxin-like"/>
    <property type="match status" value="1"/>
</dbReference>
<gene>
    <name evidence="2" type="ORF">BJ976_002378</name>
</gene>
<evidence type="ECO:0000259" key="1">
    <source>
        <dbReference type="Pfam" id="PF00462"/>
    </source>
</evidence>
<comment type="caution">
    <text evidence="2">The sequence shown here is derived from an EMBL/GenBank/DDBJ whole genome shotgun (WGS) entry which is preliminary data.</text>
</comment>
<keyword evidence="3" id="KW-1185">Reference proteome</keyword>
<dbReference type="Proteomes" id="UP000560081">
    <property type="component" value="Unassembled WGS sequence"/>
</dbReference>
<sequence>MTTQTRPQTTKPAALWIASDGRITCVEHGGMALAAAVEARPERLAHVTDLDDWQAITPDHIEQWAAQMGADAAAEVARCETCRMQAPAREDQPMSTEPAPVIVYSRPSCVQCTSTTRALDRRGIRYEVHEMTEDDAARFKAQGHMQAPVVVTEADTWAGFRPDKISTILAP</sequence>
<dbReference type="InterPro" id="IPR002109">
    <property type="entry name" value="Glutaredoxin"/>
</dbReference>